<dbReference type="InterPro" id="IPR011009">
    <property type="entry name" value="Kinase-like_dom_sf"/>
</dbReference>
<keyword evidence="3" id="KW-1185">Reference proteome</keyword>
<dbReference type="Gene3D" id="3.90.1200.10">
    <property type="match status" value="1"/>
</dbReference>
<feature type="domain" description="Aminoglycoside phosphotransferase" evidence="1">
    <location>
        <begin position="89"/>
        <end position="316"/>
    </location>
</feature>
<dbReference type="VEuPathDB" id="FungiDB:ASPSYDRAFT_83615"/>
<dbReference type="InterPro" id="IPR051678">
    <property type="entry name" value="AGP_Transferase"/>
</dbReference>
<organism evidence="2 3">
    <name type="scientific">Aspergillus sydowii CBS 593.65</name>
    <dbReference type="NCBI Taxonomy" id="1036612"/>
    <lineage>
        <taxon>Eukaryota</taxon>
        <taxon>Fungi</taxon>
        <taxon>Dikarya</taxon>
        <taxon>Ascomycota</taxon>
        <taxon>Pezizomycotina</taxon>
        <taxon>Eurotiomycetes</taxon>
        <taxon>Eurotiomycetidae</taxon>
        <taxon>Eurotiales</taxon>
        <taxon>Aspergillaceae</taxon>
        <taxon>Aspergillus</taxon>
        <taxon>Aspergillus subgen. Nidulantes</taxon>
    </lineage>
</organism>
<dbReference type="RefSeq" id="XP_040707368.1">
    <property type="nucleotide sequence ID" value="XM_040851244.1"/>
</dbReference>
<reference evidence="3" key="1">
    <citation type="journal article" date="2017" name="Genome Biol.">
        <title>Comparative genomics reveals high biological diversity and specific adaptations in the industrially and medically important fungal genus Aspergillus.</title>
        <authorList>
            <person name="de Vries R.P."/>
            <person name="Riley R."/>
            <person name="Wiebenga A."/>
            <person name="Aguilar-Osorio G."/>
            <person name="Amillis S."/>
            <person name="Uchima C.A."/>
            <person name="Anderluh G."/>
            <person name="Asadollahi M."/>
            <person name="Askin M."/>
            <person name="Barry K."/>
            <person name="Battaglia E."/>
            <person name="Bayram O."/>
            <person name="Benocci T."/>
            <person name="Braus-Stromeyer S.A."/>
            <person name="Caldana C."/>
            <person name="Canovas D."/>
            <person name="Cerqueira G.C."/>
            <person name="Chen F."/>
            <person name="Chen W."/>
            <person name="Choi C."/>
            <person name="Clum A."/>
            <person name="Dos Santos R.A."/>
            <person name="Damasio A.R."/>
            <person name="Diallinas G."/>
            <person name="Emri T."/>
            <person name="Fekete E."/>
            <person name="Flipphi M."/>
            <person name="Freyberg S."/>
            <person name="Gallo A."/>
            <person name="Gournas C."/>
            <person name="Habgood R."/>
            <person name="Hainaut M."/>
            <person name="Harispe M.L."/>
            <person name="Henrissat B."/>
            <person name="Hilden K.S."/>
            <person name="Hope R."/>
            <person name="Hossain A."/>
            <person name="Karabika E."/>
            <person name="Karaffa L."/>
            <person name="Karanyi Z."/>
            <person name="Krasevec N."/>
            <person name="Kuo A."/>
            <person name="Kusch H."/>
            <person name="LaButti K."/>
            <person name="Lagendijk E.L."/>
            <person name="Lapidus A."/>
            <person name="Levasseur A."/>
            <person name="Lindquist E."/>
            <person name="Lipzen A."/>
            <person name="Logrieco A.F."/>
            <person name="MacCabe A."/>
            <person name="Maekelae M.R."/>
            <person name="Malavazi I."/>
            <person name="Melin P."/>
            <person name="Meyer V."/>
            <person name="Mielnichuk N."/>
            <person name="Miskei M."/>
            <person name="Molnar A.P."/>
            <person name="Mule G."/>
            <person name="Ngan C.Y."/>
            <person name="Orejas M."/>
            <person name="Orosz E."/>
            <person name="Ouedraogo J.P."/>
            <person name="Overkamp K.M."/>
            <person name="Park H.-S."/>
            <person name="Perrone G."/>
            <person name="Piumi F."/>
            <person name="Punt P.J."/>
            <person name="Ram A.F."/>
            <person name="Ramon A."/>
            <person name="Rauscher S."/>
            <person name="Record E."/>
            <person name="Riano-Pachon D.M."/>
            <person name="Robert V."/>
            <person name="Roehrig J."/>
            <person name="Ruller R."/>
            <person name="Salamov A."/>
            <person name="Salih N.S."/>
            <person name="Samson R.A."/>
            <person name="Sandor E."/>
            <person name="Sanguinetti M."/>
            <person name="Schuetze T."/>
            <person name="Sepcic K."/>
            <person name="Shelest E."/>
            <person name="Sherlock G."/>
            <person name="Sophianopoulou V."/>
            <person name="Squina F.M."/>
            <person name="Sun H."/>
            <person name="Susca A."/>
            <person name="Todd R.B."/>
            <person name="Tsang A."/>
            <person name="Unkles S.E."/>
            <person name="van de Wiele N."/>
            <person name="van Rossen-Uffink D."/>
            <person name="Oliveira J.V."/>
            <person name="Vesth T.C."/>
            <person name="Visser J."/>
            <person name="Yu J.-H."/>
            <person name="Zhou M."/>
            <person name="Andersen M.R."/>
            <person name="Archer D.B."/>
            <person name="Baker S.E."/>
            <person name="Benoit I."/>
            <person name="Brakhage A.A."/>
            <person name="Braus G.H."/>
            <person name="Fischer R."/>
            <person name="Frisvad J.C."/>
            <person name="Goldman G.H."/>
            <person name="Houbraken J."/>
            <person name="Oakley B."/>
            <person name="Pocsi I."/>
            <person name="Scazzocchio C."/>
            <person name="Seiboth B."/>
            <person name="vanKuyk P.A."/>
            <person name="Wortman J."/>
            <person name="Dyer P.S."/>
            <person name="Grigoriev I.V."/>
        </authorList>
    </citation>
    <scope>NUCLEOTIDE SEQUENCE [LARGE SCALE GENOMIC DNA]</scope>
    <source>
        <strain evidence="3">CBS 593.65</strain>
    </source>
</reference>
<proteinExistence type="predicted"/>
<sequence>MTDLSTLNWKDEAYYSQHPHQKQLRDACLSRVNWGALCRYASSKNSERPCTLLEQHTLGGVHLIRLLMFPSSDLQSPCLKASGSDQTLWIVRVQLEQSTPETESLLRAEINAMELVRMRTEIPVPRIYGYELNDENVVRAAFTLMELLPGSSAMDADGGFEIHGGRIPDGKKKKVLFEEVARVQARLSSIRLPKIGCVIRHPDNSFDVGPLPHLGGPFSTANEFFEAWARYAKFPRSGEAIREIMRHSPGPIREEVLSSIQKFPKRLRELASRGSISTRNSTGPFPLYHPDLYHSNIIVDKSYKVLGVIDWEGACTVPWEIVQPPLFLTTLPPAMDDPGNYGEDGRPKDLDTVRRIAETAEYVRCVQEIEGEMGTDQTLSGILLDPAVQGLAFALKVYLDPGKMGFYCNVLKPFR</sequence>
<accession>A0A1L9TVY0</accession>
<dbReference type="EMBL" id="KV878582">
    <property type="protein sequence ID" value="OJJ63562.1"/>
    <property type="molecule type" value="Genomic_DNA"/>
</dbReference>
<dbReference type="Gene3D" id="3.30.200.20">
    <property type="entry name" value="Phosphorylase Kinase, domain 1"/>
    <property type="match status" value="1"/>
</dbReference>
<dbReference type="Proteomes" id="UP000184356">
    <property type="component" value="Unassembled WGS sequence"/>
</dbReference>
<dbReference type="OrthoDB" id="10003767at2759"/>
<evidence type="ECO:0000313" key="3">
    <source>
        <dbReference type="Proteomes" id="UP000184356"/>
    </source>
</evidence>
<dbReference type="Pfam" id="PF01636">
    <property type="entry name" value="APH"/>
    <property type="match status" value="1"/>
</dbReference>
<protein>
    <recommendedName>
        <fullName evidence="1">Aminoglycoside phosphotransferase domain-containing protein</fullName>
    </recommendedName>
</protein>
<dbReference type="PANTHER" id="PTHR21310:SF37">
    <property type="entry name" value="AMINOGLYCOSIDE PHOSPHOTRANSFERASE DOMAIN-CONTAINING PROTEIN"/>
    <property type="match status" value="1"/>
</dbReference>
<gene>
    <name evidence="2" type="ORF">ASPSYDRAFT_83615</name>
</gene>
<evidence type="ECO:0000259" key="1">
    <source>
        <dbReference type="Pfam" id="PF01636"/>
    </source>
</evidence>
<name>A0A1L9TVY0_9EURO</name>
<dbReference type="GeneID" id="63767317"/>
<dbReference type="STRING" id="1036612.A0A1L9TVY0"/>
<evidence type="ECO:0000313" key="2">
    <source>
        <dbReference type="EMBL" id="OJJ63562.1"/>
    </source>
</evidence>
<dbReference type="InterPro" id="IPR002575">
    <property type="entry name" value="Aminoglycoside_PTrfase"/>
</dbReference>
<dbReference type="SUPFAM" id="SSF56112">
    <property type="entry name" value="Protein kinase-like (PK-like)"/>
    <property type="match status" value="1"/>
</dbReference>
<dbReference type="AlphaFoldDB" id="A0A1L9TVY0"/>
<dbReference type="PANTHER" id="PTHR21310">
    <property type="entry name" value="AMINOGLYCOSIDE PHOSPHOTRANSFERASE-RELATED-RELATED"/>
    <property type="match status" value="1"/>
</dbReference>